<feature type="disulfide bond" description="Redox-active" evidence="6">
    <location>
        <begin position="22"/>
        <end position="25"/>
    </location>
</feature>
<evidence type="ECO:0000256" key="2">
    <source>
        <dbReference type="ARBA" id="ARBA00022448"/>
    </source>
</evidence>
<dbReference type="PANTHER" id="PTHR45663:SF11">
    <property type="entry name" value="GEO12009P1"/>
    <property type="match status" value="1"/>
</dbReference>
<dbReference type="GO" id="GO:0005829">
    <property type="term" value="C:cytosol"/>
    <property type="evidence" value="ECO:0007669"/>
    <property type="project" value="TreeGrafter"/>
</dbReference>
<evidence type="ECO:0000256" key="1">
    <source>
        <dbReference type="ARBA" id="ARBA00008987"/>
    </source>
</evidence>
<dbReference type="OrthoDB" id="9790390at2"/>
<dbReference type="Proteomes" id="UP000092164">
    <property type="component" value="Unassembled WGS sequence"/>
</dbReference>
<dbReference type="PIRSF" id="PIRSF000077">
    <property type="entry name" value="Thioredoxin"/>
    <property type="match status" value="1"/>
</dbReference>
<keyword evidence="3" id="KW-0249">Electron transport</keyword>
<evidence type="ECO:0000313" key="8">
    <source>
        <dbReference type="EMBL" id="OBR35674.1"/>
    </source>
</evidence>
<evidence type="ECO:0000256" key="5">
    <source>
        <dbReference type="ARBA" id="ARBA00023284"/>
    </source>
</evidence>
<evidence type="ECO:0000313" key="9">
    <source>
        <dbReference type="Proteomes" id="UP000092164"/>
    </source>
</evidence>
<evidence type="ECO:0000256" key="4">
    <source>
        <dbReference type="ARBA" id="ARBA00023157"/>
    </source>
</evidence>
<dbReference type="Gene3D" id="3.40.30.10">
    <property type="entry name" value="Glutaredoxin"/>
    <property type="match status" value="1"/>
</dbReference>
<dbReference type="AlphaFoldDB" id="A0A1B7YZ44"/>
<dbReference type="InterPro" id="IPR013766">
    <property type="entry name" value="Thioredoxin_domain"/>
</dbReference>
<keyword evidence="5 6" id="KW-0676">Redox-active center</keyword>
<keyword evidence="9" id="KW-1185">Reference proteome</keyword>
<dbReference type="STRING" id="1836467.BTR34_01755"/>
<comment type="similarity">
    <text evidence="1">Belongs to the thioredoxin family.</text>
</comment>
<reference evidence="9" key="1">
    <citation type="submission" date="2016-06" db="EMBL/GenBank/DDBJ databases">
        <authorList>
            <person name="Zhan P."/>
        </authorList>
    </citation>
    <scope>NUCLEOTIDE SEQUENCE [LARGE SCALE GENOMIC DNA]</scope>
    <source>
        <strain evidence="9">T28</strain>
    </source>
</reference>
<accession>A0A1B7YZ44</accession>
<proteinExistence type="inferred from homology"/>
<dbReference type="PRINTS" id="PR00421">
    <property type="entry name" value="THIOREDOXIN"/>
</dbReference>
<dbReference type="RefSeq" id="WP_068486853.1">
    <property type="nucleotide sequence ID" value="NZ_CP018760.1"/>
</dbReference>
<dbReference type="EMBL" id="LZFP01000050">
    <property type="protein sequence ID" value="OBR35674.1"/>
    <property type="molecule type" value="Genomic_DNA"/>
</dbReference>
<keyword evidence="4 6" id="KW-1015">Disulfide bond</keyword>
<evidence type="ECO:0000256" key="6">
    <source>
        <dbReference type="PIRSR" id="PIRSR000077-4"/>
    </source>
</evidence>
<dbReference type="InterPro" id="IPR005746">
    <property type="entry name" value="Thioredoxin"/>
</dbReference>
<comment type="caution">
    <text evidence="8">The sequence shown here is derived from an EMBL/GenBank/DDBJ whole genome shotgun (WGS) entry which is preliminary data.</text>
</comment>
<sequence length="97" mass="11086">MKFKTSIASATPTLVYFNAPWCAPCKIMKPIFEQVALELGNAVHFISIDVEMKKKIARRYNVKSVPTFILFKNGESIWRQLGVLQKDDIKHAIANYI</sequence>
<keyword evidence="2" id="KW-0813">Transport</keyword>
<organism evidence="8 9">
    <name type="scientific">Maribacter hydrothermalis</name>
    <dbReference type="NCBI Taxonomy" id="1836467"/>
    <lineage>
        <taxon>Bacteria</taxon>
        <taxon>Pseudomonadati</taxon>
        <taxon>Bacteroidota</taxon>
        <taxon>Flavobacteriia</taxon>
        <taxon>Flavobacteriales</taxon>
        <taxon>Flavobacteriaceae</taxon>
        <taxon>Maribacter</taxon>
    </lineage>
</organism>
<feature type="domain" description="Thioredoxin" evidence="7">
    <location>
        <begin position="1"/>
        <end position="97"/>
    </location>
</feature>
<dbReference type="InterPro" id="IPR036249">
    <property type="entry name" value="Thioredoxin-like_sf"/>
</dbReference>
<dbReference type="PROSITE" id="PS51352">
    <property type="entry name" value="THIOREDOXIN_2"/>
    <property type="match status" value="1"/>
</dbReference>
<dbReference type="KEGG" id="mart:BTR34_01755"/>
<evidence type="ECO:0000259" key="7">
    <source>
        <dbReference type="PROSITE" id="PS51352"/>
    </source>
</evidence>
<dbReference type="GO" id="GO:0045454">
    <property type="term" value="P:cell redox homeostasis"/>
    <property type="evidence" value="ECO:0007669"/>
    <property type="project" value="TreeGrafter"/>
</dbReference>
<evidence type="ECO:0000256" key="3">
    <source>
        <dbReference type="ARBA" id="ARBA00022982"/>
    </source>
</evidence>
<dbReference type="SUPFAM" id="SSF52833">
    <property type="entry name" value="Thioredoxin-like"/>
    <property type="match status" value="1"/>
</dbReference>
<dbReference type="Pfam" id="PF00085">
    <property type="entry name" value="Thioredoxin"/>
    <property type="match status" value="1"/>
</dbReference>
<dbReference type="CDD" id="cd02947">
    <property type="entry name" value="TRX_family"/>
    <property type="match status" value="1"/>
</dbReference>
<name>A0A1B7YZ44_9FLAO</name>
<dbReference type="PANTHER" id="PTHR45663">
    <property type="entry name" value="GEO12009P1"/>
    <property type="match status" value="1"/>
</dbReference>
<dbReference type="GO" id="GO:0015035">
    <property type="term" value="F:protein-disulfide reductase activity"/>
    <property type="evidence" value="ECO:0007669"/>
    <property type="project" value="InterPro"/>
</dbReference>
<gene>
    <name evidence="8" type="ORF">A9200_10760</name>
</gene>
<protein>
    <submittedName>
        <fullName evidence="8">Thiol reductase thioredoxin</fullName>
    </submittedName>
</protein>